<keyword evidence="2" id="KW-1185">Reference proteome</keyword>
<protein>
    <submittedName>
        <fullName evidence="1">Uncharacterized protein</fullName>
    </submittedName>
</protein>
<proteinExistence type="predicted"/>
<evidence type="ECO:0000313" key="1">
    <source>
        <dbReference type="EMBL" id="EPZ15135.1"/>
    </source>
</evidence>
<gene>
    <name evidence="1" type="ORF">M622_16400</name>
</gene>
<organism evidence="1 2">
    <name type="scientific">Thauera terpenica 58Eu</name>
    <dbReference type="NCBI Taxonomy" id="1348657"/>
    <lineage>
        <taxon>Bacteria</taxon>
        <taxon>Pseudomonadati</taxon>
        <taxon>Pseudomonadota</taxon>
        <taxon>Betaproteobacteria</taxon>
        <taxon>Rhodocyclales</taxon>
        <taxon>Zoogloeaceae</taxon>
        <taxon>Thauera</taxon>
    </lineage>
</organism>
<dbReference type="Proteomes" id="UP000015455">
    <property type="component" value="Unassembled WGS sequence"/>
</dbReference>
<accession>S9ZD13</accession>
<reference evidence="1 2" key="1">
    <citation type="submission" date="2013-06" db="EMBL/GenBank/DDBJ databases">
        <title>Draft genome sequence of Thauera terpenica.</title>
        <authorList>
            <person name="Liu B."/>
            <person name="Frostegard A.H."/>
            <person name="Shapleigh J.P."/>
        </authorList>
    </citation>
    <scope>NUCLEOTIDE SEQUENCE [LARGE SCALE GENOMIC DNA]</scope>
    <source>
        <strain evidence="1 2">58Eu</strain>
    </source>
</reference>
<dbReference type="EMBL" id="ATJV01000060">
    <property type="protein sequence ID" value="EPZ15135.1"/>
    <property type="molecule type" value="Genomic_DNA"/>
</dbReference>
<dbReference type="PATRIC" id="fig|1348657.5.peg.2366"/>
<name>S9ZD13_9RHOO</name>
<comment type="caution">
    <text evidence="1">The sequence shown here is derived from an EMBL/GenBank/DDBJ whole genome shotgun (WGS) entry which is preliminary data.</text>
</comment>
<sequence length="33" mass="3449">MMFERMMGAIVSVYDSGAAIADDQVASLNAGRA</sequence>
<dbReference type="AlphaFoldDB" id="S9ZD13"/>
<evidence type="ECO:0000313" key="2">
    <source>
        <dbReference type="Proteomes" id="UP000015455"/>
    </source>
</evidence>